<dbReference type="PANTHER" id="PTHR11439:SF440">
    <property type="entry name" value="INTEGRASE CATALYTIC DOMAIN-CONTAINING PROTEIN"/>
    <property type="match status" value="1"/>
</dbReference>
<protein>
    <recommendedName>
        <fullName evidence="3">Reverse transcriptase Ty1/copia-type domain-containing protein</fullName>
    </recommendedName>
</protein>
<evidence type="ECO:0008006" key="3">
    <source>
        <dbReference type="Google" id="ProtNLM"/>
    </source>
</evidence>
<proteinExistence type="predicted"/>
<dbReference type="AlphaFoldDB" id="A0AAE1QU67"/>
<keyword evidence="2" id="KW-1185">Reference proteome</keyword>
<dbReference type="EMBL" id="JAVYJV010000023">
    <property type="protein sequence ID" value="KAK4339018.1"/>
    <property type="molecule type" value="Genomic_DNA"/>
</dbReference>
<evidence type="ECO:0000313" key="1">
    <source>
        <dbReference type="EMBL" id="KAK4339018.1"/>
    </source>
</evidence>
<organism evidence="1 2">
    <name type="scientific">Anisodus tanguticus</name>
    <dbReference type="NCBI Taxonomy" id="243964"/>
    <lineage>
        <taxon>Eukaryota</taxon>
        <taxon>Viridiplantae</taxon>
        <taxon>Streptophyta</taxon>
        <taxon>Embryophyta</taxon>
        <taxon>Tracheophyta</taxon>
        <taxon>Spermatophyta</taxon>
        <taxon>Magnoliopsida</taxon>
        <taxon>eudicotyledons</taxon>
        <taxon>Gunneridae</taxon>
        <taxon>Pentapetalae</taxon>
        <taxon>asterids</taxon>
        <taxon>lamiids</taxon>
        <taxon>Solanales</taxon>
        <taxon>Solanaceae</taxon>
        <taxon>Solanoideae</taxon>
        <taxon>Hyoscyameae</taxon>
        <taxon>Anisodus</taxon>
    </lineage>
</organism>
<evidence type="ECO:0000313" key="2">
    <source>
        <dbReference type="Proteomes" id="UP001291623"/>
    </source>
</evidence>
<dbReference type="Proteomes" id="UP001291623">
    <property type="component" value="Unassembled WGS sequence"/>
</dbReference>
<dbReference type="PANTHER" id="PTHR11439">
    <property type="entry name" value="GAG-POL-RELATED RETROTRANSPOSON"/>
    <property type="match status" value="1"/>
</dbReference>
<comment type="caution">
    <text evidence="1">The sequence shown here is derived from an EMBL/GenBank/DDBJ whole genome shotgun (WGS) entry which is preliminary data.</text>
</comment>
<sequence length="199" mass="23015">MLKQYFDMKNMGIADIILGIKIYKTSGELVLSQSHYIEDVLRKFDVFDSPPIKSPMNMNHRIDKNRGAPVFQERYTQVICSLMYITNCTRPDIAYPVNKLAMFTRNLGNDHWKTLNWILRHLKYSLTYRLHYSIYPSVLEGYNDANWISDIENTKSTSGYVFTIGGGVLSWKSSKQTCIARCTMKSEFIILDNAGEEVE</sequence>
<accession>A0AAE1QU67</accession>
<dbReference type="CDD" id="cd09272">
    <property type="entry name" value="RNase_HI_RT_Ty1"/>
    <property type="match status" value="1"/>
</dbReference>
<name>A0AAE1QU67_9SOLA</name>
<reference evidence="1" key="1">
    <citation type="submission" date="2023-12" db="EMBL/GenBank/DDBJ databases">
        <title>Genome assembly of Anisodus tanguticus.</title>
        <authorList>
            <person name="Wang Y.-J."/>
        </authorList>
    </citation>
    <scope>NUCLEOTIDE SEQUENCE</scope>
    <source>
        <strain evidence="1">KB-2021</strain>
        <tissue evidence="1">Leaf</tissue>
    </source>
</reference>
<gene>
    <name evidence="1" type="ORF">RND71_040480</name>
</gene>